<dbReference type="InterPro" id="IPR026762">
    <property type="entry name" value="Ska2"/>
</dbReference>
<evidence type="ECO:0000313" key="16">
    <source>
        <dbReference type="Proteomes" id="UP000612055"/>
    </source>
</evidence>
<dbReference type="OrthoDB" id="193920at2759"/>
<dbReference type="GO" id="GO:0051301">
    <property type="term" value="P:cell division"/>
    <property type="evidence" value="ECO:0007669"/>
    <property type="project" value="UniProtKB-KW"/>
</dbReference>
<evidence type="ECO:0000256" key="2">
    <source>
        <dbReference type="ARBA" id="ARBA00004629"/>
    </source>
</evidence>
<keyword evidence="4" id="KW-0158">Chromosome</keyword>
<evidence type="ECO:0000256" key="7">
    <source>
        <dbReference type="ARBA" id="ARBA00022701"/>
    </source>
</evidence>
<feature type="domain" description="Ska2 N-terminal" evidence="14">
    <location>
        <begin position="7"/>
        <end position="110"/>
    </location>
</feature>
<evidence type="ECO:0000256" key="11">
    <source>
        <dbReference type="ARBA" id="ARBA00023306"/>
    </source>
</evidence>
<sequence length="148" mass="16245">MALRSGAEDLISALLKAEASLEQIAHKLEEEAEQRCKAGEVNPFLLVKRVRRLASEMPELQAKCRDLLSSKQGLIDAAQRQLAANHTRLRQLCDVAGAPPADEEAFRSFQETVGEWNQRLQRHALAAGAGHQLSRQDLNAALARTALA</sequence>
<dbReference type="PANTHER" id="PTHR32017">
    <property type="entry name" value="SPINDLE AND KINETOCHORE-ASSOCIATED PROTEIN 2"/>
    <property type="match status" value="1"/>
</dbReference>
<evidence type="ECO:0000256" key="3">
    <source>
        <dbReference type="ARBA" id="ARBA00010684"/>
    </source>
</evidence>
<keyword evidence="11" id="KW-0131">Cell cycle</keyword>
<dbReference type="InterPro" id="IPR042091">
    <property type="entry name" value="Ska2_N"/>
</dbReference>
<evidence type="ECO:0000256" key="12">
    <source>
        <dbReference type="ARBA" id="ARBA00023328"/>
    </source>
</evidence>
<keyword evidence="7" id="KW-0493">Microtubule</keyword>
<proteinExistence type="inferred from homology"/>
<keyword evidence="9" id="KW-0995">Kinetochore</keyword>
<comment type="similarity">
    <text evidence="3">Belongs to the SKA2 family.</text>
</comment>
<reference evidence="15" key="1">
    <citation type="journal article" date="2020" name="bioRxiv">
        <title>Comparative genomics of Chlamydomonas.</title>
        <authorList>
            <person name="Craig R.J."/>
            <person name="Hasan A.R."/>
            <person name="Ness R.W."/>
            <person name="Keightley P.D."/>
        </authorList>
    </citation>
    <scope>NUCLEOTIDE SEQUENCE</scope>
    <source>
        <strain evidence="15">CCAP 11/70</strain>
    </source>
</reference>
<keyword evidence="10" id="KW-0206">Cytoskeleton</keyword>
<evidence type="ECO:0000256" key="1">
    <source>
        <dbReference type="ARBA" id="ARBA00004186"/>
    </source>
</evidence>
<dbReference type="Gene3D" id="6.10.250.1380">
    <property type="match status" value="1"/>
</dbReference>
<evidence type="ECO:0000256" key="6">
    <source>
        <dbReference type="ARBA" id="ARBA00022618"/>
    </source>
</evidence>
<evidence type="ECO:0000256" key="10">
    <source>
        <dbReference type="ARBA" id="ARBA00023212"/>
    </source>
</evidence>
<evidence type="ECO:0000256" key="4">
    <source>
        <dbReference type="ARBA" id="ARBA00022454"/>
    </source>
</evidence>
<dbReference type="GO" id="GO:0008017">
    <property type="term" value="F:microtubule binding"/>
    <property type="evidence" value="ECO:0007669"/>
    <property type="project" value="InterPro"/>
</dbReference>
<dbReference type="Proteomes" id="UP000612055">
    <property type="component" value="Unassembled WGS sequence"/>
</dbReference>
<dbReference type="AlphaFoldDB" id="A0A835Y2K5"/>
<dbReference type="EMBL" id="JAEHOE010000028">
    <property type="protein sequence ID" value="KAG2494776.1"/>
    <property type="molecule type" value="Genomic_DNA"/>
</dbReference>
<dbReference type="GO" id="GO:0000940">
    <property type="term" value="C:outer kinetochore"/>
    <property type="evidence" value="ECO:0007669"/>
    <property type="project" value="InterPro"/>
</dbReference>
<gene>
    <name evidence="15" type="ORF">HYH03_007020</name>
</gene>
<organism evidence="15 16">
    <name type="scientific">Edaphochlamys debaryana</name>
    <dbReference type="NCBI Taxonomy" id="47281"/>
    <lineage>
        <taxon>Eukaryota</taxon>
        <taxon>Viridiplantae</taxon>
        <taxon>Chlorophyta</taxon>
        <taxon>core chlorophytes</taxon>
        <taxon>Chlorophyceae</taxon>
        <taxon>CS clade</taxon>
        <taxon>Chlamydomonadales</taxon>
        <taxon>Chlamydomonadales incertae sedis</taxon>
        <taxon>Edaphochlamys</taxon>
    </lineage>
</organism>
<protein>
    <recommendedName>
        <fullName evidence="13">Protein FAM33A</fullName>
    </recommendedName>
</protein>
<evidence type="ECO:0000256" key="13">
    <source>
        <dbReference type="ARBA" id="ARBA00029651"/>
    </source>
</evidence>
<evidence type="ECO:0000256" key="5">
    <source>
        <dbReference type="ARBA" id="ARBA00022490"/>
    </source>
</evidence>
<dbReference type="GO" id="GO:0005876">
    <property type="term" value="C:spindle microtubule"/>
    <property type="evidence" value="ECO:0007669"/>
    <property type="project" value="InterPro"/>
</dbReference>
<comment type="caution">
    <text evidence="15">The sequence shown here is derived from an EMBL/GenBank/DDBJ whole genome shotgun (WGS) entry which is preliminary data.</text>
</comment>
<name>A0A835Y2K5_9CHLO</name>
<keyword evidence="16" id="KW-1185">Reference proteome</keyword>
<evidence type="ECO:0000259" key="14">
    <source>
        <dbReference type="Pfam" id="PF16740"/>
    </source>
</evidence>
<keyword evidence="6" id="KW-0132">Cell division</keyword>
<keyword evidence="8" id="KW-0498">Mitosis</keyword>
<keyword evidence="12" id="KW-0137">Centromere</keyword>
<accession>A0A835Y2K5</accession>
<dbReference type="PANTHER" id="PTHR32017:SF3">
    <property type="entry name" value="SPINDLE AND KINETOCHORE-ASSOCIATED PROTEIN 2"/>
    <property type="match status" value="1"/>
</dbReference>
<dbReference type="Pfam" id="PF16740">
    <property type="entry name" value="SKA2"/>
    <property type="match status" value="1"/>
</dbReference>
<dbReference type="GO" id="GO:0000278">
    <property type="term" value="P:mitotic cell cycle"/>
    <property type="evidence" value="ECO:0007669"/>
    <property type="project" value="TreeGrafter"/>
</dbReference>
<evidence type="ECO:0000256" key="8">
    <source>
        <dbReference type="ARBA" id="ARBA00022776"/>
    </source>
</evidence>
<dbReference type="GO" id="GO:0007059">
    <property type="term" value="P:chromosome segregation"/>
    <property type="evidence" value="ECO:0007669"/>
    <property type="project" value="InterPro"/>
</dbReference>
<keyword evidence="5" id="KW-0963">Cytoplasm</keyword>
<comment type="subcellular location">
    <subcellularLocation>
        <location evidence="2">Chromosome</location>
        <location evidence="2">Centromere</location>
        <location evidence="2">Kinetochore</location>
    </subcellularLocation>
    <subcellularLocation>
        <location evidence="1">Cytoplasm</location>
        <location evidence="1">Cytoskeleton</location>
        <location evidence="1">Spindle</location>
    </subcellularLocation>
</comment>
<evidence type="ECO:0000313" key="15">
    <source>
        <dbReference type="EMBL" id="KAG2494776.1"/>
    </source>
</evidence>
<evidence type="ECO:0000256" key="9">
    <source>
        <dbReference type="ARBA" id="ARBA00022838"/>
    </source>
</evidence>